<name>A0ABQ1KXZ0_9SPHI</name>
<dbReference type="InterPro" id="IPR008979">
    <property type="entry name" value="Galactose-bd-like_sf"/>
</dbReference>
<proteinExistence type="predicted"/>
<protein>
    <submittedName>
        <fullName evidence="2">Exo-alpha-sialidase</fullName>
    </submittedName>
</protein>
<dbReference type="Gene3D" id="2.60.120.260">
    <property type="entry name" value="Galactose-binding domain-like"/>
    <property type="match status" value="1"/>
</dbReference>
<reference evidence="3" key="1">
    <citation type="journal article" date="2019" name="Int. J. Syst. Evol. Microbiol.">
        <title>The Global Catalogue of Microorganisms (GCM) 10K type strain sequencing project: providing services to taxonomists for standard genome sequencing and annotation.</title>
        <authorList>
            <consortium name="The Broad Institute Genomics Platform"/>
            <consortium name="The Broad Institute Genome Sequencing Center for Infectious Disease"/>
            <person name="Wu L."/>
            <person name="Ma J."/>
        </authorList>
    </citation>
    <scope>NUCLEOTIDE SEQUENCE [LARGE SCALE GENOMIC DNA]</scope>
    <source>
        <strain evidence="3">CGMCC 1.15342</strain>
    </source>
</reference>
<accession>A0ABQ1KXZ0</accession>
<comment type="caution">
    <text evidence="2">The sequence shown here is derived from an EMBL/GenBank/DDBJ whole genome shotgun (WGS) entry which is preliminary data.</text>
</comment>
<sequence>MKEITKWAIMLMACVAQVMTGCDKQVTIEDRGSYQKLYIPQAARGAVAVAFTTGDTEPDTVTFGVAVGGFDVPTNAITVRFEVAEEAVAAYNAANRTDYPLLPPEALALLDPELGIPAGQVNSAVGKLVIDPQYLESDAAYLLPIRIADVSGQIGRYAEDIHTLYVVVTVAPAPPVYHEDLDRTGWEVASYSSHDPWEGGAEGHANSVLDGNFYTFWVSKWMGGELPLPHHIVIDMKASQTLHGVSFMNRTFWDEYTNGQPREVTVELSADGTSWELAKAFTDIPNPEGTAAGNWIRLTFDAPMDARYFKFIVTGIHGVGSVTSVAELGAF</sequence>
<dbReference type="EMBL" id="BMIK01000001">
    <property type="protein sequence ID" value="GGC14577.1"/>
    <property type="molecule type" value="Genomic_DNA"/>
</dbReference>
<dbReference type="PROSITE" id="PS51257">
    <property type="entry name" value="PROKAR_LIPOPROTEIN"/>
    <property type="match status" value="1"/>
</dbReference>
<dbReference type="InterPro" id="IPR013728">
    <property type="entry name" value="BT_3987-like_N"/>
</dbReference>
<organism evidence="2 3">
    <name type="scientific">Parapedobacter defluvii</name>
    <dbReference type="NCBI Taxonomy" id="2045106"/>
    <lineage>
        <taxon>Bacteria</taxon>
        <taxon>Pseudomonadati</taxon>
        <taxon>Bacteroidota</taxon>
        <taxon>Sphingobacteriia</taxon>
        <taxon>Sphingobacteriales</taxon>
        <taxon>Sphingobacteriaceae</taxon>
        <taxon>Parapedobacter</taxon>
    </lineage>
</organism>
<feature type="domain" description="F5/8 type C" evidence="1">
    <location>
        <begin position="169"/>
        <end position="330"/>
    </location>
</feature>
<evidence type="ECO:0000313" key="2">
    <source>
        <dbReference type="EMBL" id="GGC14577.1"/>
    </source>
</evidence>
<evidence type="ECO:0000313" key="3">
    <source>
        <dbReference type="Proteomes" id="UP000597338"/>
    </source>
</evidence>
<evidence type="ECO:0000259" key="1">
    <source>
        <dbReference type="PROSITE" id="PS50022"/>
    </source>
</evidence>
<dbReference type="Pfam" id="PF08522">
    <property type="entry name" value="BT_3987-like_N"/>
    <property type="match status" value="1"/>
</dbReference>
<dbReference type="PROSITE" id="PS50022">
    <property type="entry name" value="FA58C_3"/>
    <property type="match status" value="1"/>
</dbReference>
<dbReference type="RefSeq" id="WP_188746646.1">
    <property type="nucleotide sequence ID" value="NZ_BMIK01000001.1"/>
</dbReference>
<dbReference type="Pfam" id="PF00754">
    <property type="entry name" value="F5_F8_type_C"/>
    <property type="match status" value="1"/>
</dbReference>
<dbReference type="SUPFAM" id="SSF49785">
    <property type="entry name" value="Galactose-binding domain-like"/>
    <property type="match status" value="1"/>
</dbReference>
<keyword evidence="3" id="KW-1185">Reference proteome</keyword>
<dbReference type="Gene3D" id="2.60.40.1740">
    <property type="entry name" value="hypothetical protein (bacova_03559)"/>
    <property type="match status" value="1"/>
</dbReference>
<dbReference type="InterPro" id="IPR000421">
    <property type="entry name" value="FA58C"/>
</dbReference>
<gene>
    <name evidence="2" type="ORF">GCM10011386_02860</name>
</gene>
<dbReference type="Proteomes" id="UP000597338">
    <property type="component" value="Unassembled WGS sequence"/>
</dbReference>